<name>E6PVR1_9ZZZZ</name>
<reference evidence="1" key="1">
    <citation type="submission" date="2009-10" db="EMBL/GenBank/DDBJ databases">
        <title>Diversity of trophic interactions inside an arsenic-rich microbial ecosystem.</title>
        <authorList>
            <person name="Bertin P.N."/>
            <person name="Heinrich-Salmeron A."/>
            <person name="Pelletier E."/>
            <person name="Goulhen-Chollet F."/>
            <person name="Arsene-Ploetze F."/>
            <person name="Gallien S."/>
            <person name="Calteau A."/>
            <person name="Vallenet D."/>
            <person name="Casiot C."/>
            <person name="Chane-Woon-Ming B."/>
            <person name="Giloteaux L."/>
            <person name="Barakat M."/>
            <person name="Bonnefoy V."/>
            <person name="Bruneel O."/>
            <person name="Chandler M."/>
            <person name="Cleiss J."/>
            <person name="Duran R."/>
            <person name="Elbaz-Poulichet F."/>
            <person name="Fonknechten N."/>
            <person name="Lauga B."/>
            <person name="Mornico D."/>
            <person name="Ortet P."/>
            <person name="Schaeffer C."/>
            <person name="Siguier P."/>
            <person name="Alexander Thil Smith A."/>
            <person name="Van Dorsselaer A."/>
            <person name="Weissenbach J."/>
            <person name="Medigue C."/>
            <person name="Le Paslier D."/>
        </authorList>
    </citation>
    <scope>NUCLEOTIDE SEQUENCE</scope>
</reference>
<accession>E6PVR1</accession>
<organism evidence="1">
    <name type="scientific">mine drainage metagenome</name>
    <dbReference type="NCBI Taxonomy" id="410659"/>
    <lineage>
        <taxon>unclassified sequences</taxon>
        <taxon>metagenomes</taxon>
        <taxon>ecological metagenomes</taxon>
    </lineage>
</organism>
<comment type="caution">
    <text evidence="1">The sequence shown here is derived from an EMBL/GenBank/DDBJ whole genome shotgun (WGS) entry which is preliminary data.</text>
</comment>
<evidence type="ECO:0000313" key="1">
    <source>
        <dbReference type="EMBL" id="CBH99018.1"/>
    </source>
</evidence>
<gene>
    <name evidence="1" type="ORF">CARN2_0192</name>
</gene>
<proteinExistence type="predicted"/>
<sequence length="115" mass="12781">MWQPSHMKILLLPAAAAPVTVWACAPAASKSETANISFFIAGLEVIEGKGTVKVHDYREPGLVIRPWSIAELTICTQFDRAQCGMVSKRMKLQRNATHHHQACTKLLRRRSVTSL</sequence>
<dbReference type="AlphaFoldDB" id="E6PVR1"/>
<dbReference type="EMBL" id="CABM01000065">
    <property type="protein sequence ID" value="CBH99018.1"/>
    <property type="molecule type" value="Genomic_DNA"/>
</dbReference>
<protein>
    <submittedName>
        <fullName evidence="1">Uncharacterized protein</fullName>
    </submittedName>
</protein>